<protein>
    <recommendedName>
        <fullName evidence="11">Type I restriction enzyme endonuclease subunit</fullName>
        <shortName evidence="11">R protein</shortName>
        <ecNumber evidence="11">3.1.21.3</ecNumber>
    </recommendedName>
</protein>
<evidence type="ECO:0000256" key="5">
    <source>
        <dbReference type="ARBA" id="ARBA00022741"/>
    </source>
</evidence>
<dbReference type="InterPro" id="IPR014001">
    <property type="entry name" value="Helicase_ATP-bd"/>
</dbReference>
<dbReference type="GO" id="GO:0003677">
    <property type="term" value="F:DNA binding"/>
    <property type="evidence" value="ECO:0007669"/>
    <property type="project" value="UniProtKB-KW"/>
</dbReference>
<evidence type="ECO:0000313" key="13">
    <source>
        <dbReference type="EMBL" id="MBA8848742.1"/>
    </source>
</evidence>
<accession>A0A839EEA4</accession>
<keyword evidence="6 11" id="KW-0680">Restriction system</keyword>
<keyword evidence="7" id="KW-0255">Endonuclease</keyword>
<dbReference type="InterPro" id="IPR004473">
    <property type="entry name" value="Restrct_endonuc_typeI_HsdR"/>
</dbReference>
<organism evidence="13 14">
    <name type="scientific">Microcella alkalica</name>
    <dbReference type="NCBI Taxonomy" id="355930"/>
    <lineage>
        <taxon>Bacteria</taxon>
        <taxon>Bacillati</taxon>
        <taxon>Actinomycetota</taxon>
        <taxon>Actinomycetes</taxon>
        <taxon>Micrococcales</taxon>
        <taxon>Microbacteriaceae</taxon>
        <taxon>Microcella</taxon>
    </lineage>
</organism>
<keyword evidence="4" id="KW-0540">Nuclease</keyword>
<comment type="catalytic activity">
    <reaction evidence="1 11">
        <text>Endonucleolytic cleavage of DNA to give random double-stranded fragments with terminal 5'-phosphates, ATP is simultaneously hydrolyzed.</text>
        <dbReference type="EC" id="3.1.21.3"/>
    </reaction>
</comment>
<sequence length="997" mass="111230">MVFSETSTVQAAMIADLVAAGWTHTPSAVLAREHDSVLIESELTDAIKRLNPAFADDADRVDAVTTSLRLLLVNSGDFGLMNANEEFTAWLRGRRTIPSAEGGLDEPVRLIDFDNPGANTFVVSDEVTYGIPGSKARFDIVLWVNGIPLAVGETKTPVDSKKSWAHAAKDIRDRYEVERPRFFVPNVLSFASEGREFRYAPIQTPLDRWEQWGSTRVDANLDGWPRVQLSVAGLLSPTVLLSILEHYVVYERDGAAAVKIVPRYFQHETVEAIVGRVVTASPRRGLIYHTQGSGKTLAMSWAAARLIHEPALNNPTIVVIADRSQLVRQTYDQFLSTGTPRLNEVASSAQLRELLRSEQRGVLFTTIHKFRDAALLSERDNIVVLIDEAHRTQEGLLGEQMRAALPNAYLFGFTGTPIADLDRNTFKLFGFEGDPDYSLNTYNSDRSIADGTTVPMRVSSRMVEFRIDKAALDAEFDALAEAEGLDDVDKEKVASKLSNVATLLSNPERIRAVCRDILDHFYTTIDPLGMKAQIVVYNREMCVSYHRELVTLLAERGEDEAAVIMSAQGKDDPADWDEYRLNESQEESILNRFRAFGDPMKFLIVTSKLGTGFNAPIEGVLYLDKPMKLHTLFQTITRTNRPWSNPVTGQKKAYGLVVDYIGLGDGFARAMTPGNPDAAQRDIDLHGLIDVFNAELDNMLDRFAGIDRDDMSMESLQASLSRVPPGETRERFAAQFMLLQSLWETISPNTRLEPRKAEYRWLAKVYQAVTPTDDSALLWDRIGYKTLELVYSNIAGVAVRNPKVTVQIADSRTIERLVEEGLLDPDDTETITKPAAEVVDGIMSRLRSRLAGPNGRHVIYRGLAERLERLRASELARATDSIEFLRELFSLAKDVRVAELAEDSGGAAGLDLLPDPNIGALTQIFEEFKPADTPVIVGDIVAEIDRIVRQVRYPGWVAHDAGKRNVRKAILQVFRTFRLPLTGEPLESAYRYVESHY</sequence>
<comment type="subunit">
    <text evidence="3 11">The type I restriction/modification system is composed of three polypeptides R, M and S.</text>
</comment>
<keyword evidence="8 11" id="KW-0378">Hydrolase</keyword>
<evidence type="ECO:0000313" key="14">
    <source>
        <dbReference type="Proteomes" id="UP000585905"/>
    </source>
</evidence>
<dbReference type="PROSITE" id="PS51192">
    <property type="entry name" value="HELICASE_ATP_BIND_1"/>
    <property type="match status" value="1"/>
</dbReference>
<name>A0A839EEA4_9MICO</name>
<dbReference type="Pfam" id="PF04313">
    <property type="entry name" value="HSDR_N"/>
    <property type="match status" value="1"/>
</dbReference>
<gene>
    <name evidence="13" type="ORF">FHX53_002352</name>
</gene>
<dbReference type="Pfam" id="PF18766">
    <property type="entry name" value="SWI2_SNF2"/>
    <property type="match status" value="1"/>
</dbReference>
<evidence type="ECO:0000256" key="11">
    <source>
        <dbReference type="RuleBase" id="RU364115"/>
    </source>
</evidence>
<evidence type="ECO:0000256" key="4">
    <source>
        <dbReference type="ARBA" id="ARBA00022722"/>
    </source>
</evidence>
<evidence type="ECO:0000256" key="10">
    <source>
        <dbReference type="ARBA" id="ARBA00023125"/>
    </source>
</evidence>
<dbReference type="InterPro" id="IPR027417">
    <property type="entry name" value="P-loop_NTPase"/>
</dbReference>
<dbReference type="InterPro" id="IPR055180">
    <property type="entry name" value="HsdR_RecA-like_helicase_dom_2"/>
</dbReference>
<evidence type="ECO:0000256" key="9">
    <source>
        <dbReference type="ARBA" id="ARBA00022840"/>
    </source>
</evidence>
<evidence type="ECO:0000256" key="8">
    <source>
        <dbReference type="ARBA" id="ARBA00022801"/>
    </source>
</evidence>
<dbReference type="SMART" id="SM00487">
    <property type="entry name" value="DEXDc"/>
    <property type="match status" value="1"/>
</dbReference>
<comment type="similarity">
    <text evidence="2 11">Belongs to the HsdR family.</text>
</comment>
<comment type="function">
    <text evidence="11">Subunit R is required for both nuclease and ATPase activities, but not for modification.</text>
</comment>
<dbReference type="GO" id="GO:0009035">
    <property type="term" value="F:type I site-specific deoxyribonuclease activity"/>
    <property type="evidence" value="ECO:0007669"/>
    <property type="project" value="UniProtKB-EC"/>
</dbReference>
<dbReference type="Gene3D" id="3.90.1570.50">
    <property type="match status" value="1"/>
</dbReference>
<reference evidence="13 14" key="1">
    <citation type="submission" date="2020-07" db="EMBL/GenBank/DDBJ databases">
        <title>Sequencing the genomes of 1000 actinobacteria strains.</title>
        <authorList>
            <person name="Klenk H.-P."/>
        </authorList>
    </citation>
    <scope>NUCLEOTIDE SEQUENCE [LARGE SCALE GENOMIC DNA]</scope>
    <source>
        <strain evidence="13 14">DSM 19663</strain>
    </source>
</reference>
<evidence type="ECO:0000256" key="3">
    <source>
        <dbReference type="ARBA" id="ARBA00011296"/>
    </source>
</evidence>
<comment type="caution">
    <text evidence="13">The sequence shown here is derived from an EMBL/GenBank/DDBJ whole genome shotgun (WGS) entry which is preliminary data.</text>
</comment>
<dbReference type="GO" id="GO:0009307">
    <property type="term" value="P:DNA restriction-modification system"/>
    <property type="evidence" value="ECO:0007669"/>
    <property type="project" value="UniProtKB-KW"/>
</dbReference>
<dbReference type="CDD" id="cd18030">
    <property type="entry name" value="DEXHc_RE_I_HsdR"/>
    <property type="match status" value="1"/>
</dbReference>
<dbReference type="EC" id="3.1.21.3" evidence="11"/>
<keyword evidence="5 11" id="KW-0547">Nucleotide-binding</keyword>
<evidence type="ECO:0000256" key="1">
    <source>
        <dbReference type="ARBA" id="ARBA00000851"/>
    </source>
</evidence>
<keyword evidence="10 11" id="KW-0238">DNA-binding</keyword>
<feature type="domain" description="Helicase ATP-binding" evidence="12">
    <location>
        <begin position="276"/>
        <end position="435"/>
    </location>
</feature>
<evidence type="ECO:0000256" key="6">
    <source>
        <dbReference type="ARBA" id="ARBA00022747"/>
    </source>
</evidence>
<dbReference type="GO" id="GO:0005524">
    <property type="term" value="F:ATP binding"/>
    <property type="evidence" value="ECO:0007669"/>
    <property type="project" value="UniProtKB-KW"/>
</dbReference>
<keyword evidence="9 11" id="KW-0067">ATP-binding</keyword>
<dbReference type="PANTHER" id="PTHR30195">
    <property type="entry name" value="TYPE I SITE-SPECIFIC DEOXYRIBONUCLEASE PROTEIN SUBUNIT M AND R"/>
    <property type="match status" value="1"/>
</dbReference>
<evidence type="ECO:0000256" key="2">
    <source>
        <dbReference type="ARBA" id="ARBA00008598"/>
    </source>
</evidence>
<dbReference type="RefSeq" id="WP_182491503.1">
    <property type="nucleotide sequence ID" value="NZ_BAAAOV010000011.1"/>
</dbReference>
<dbReference type="Gene3D" id="3.40.50.300">
    <property type="entry name" value="P-loop containing nucleotide triphosphate hydrolases"/>
    <property type="match status" value="2"/>
</dbReference>
<evidence type="ECO:0000256" key="7">
    <source>
        <dbReference type="ARBA" id="ARBA00022759"/>
    </source>
</evidence>
<dbReference type="Proteomes" id="UP000585905">
    <property type="component" value="Unassembled WGS sequence"/>
</dbReference>
<dbReference type="InterPro" id="IPR007409">
    <property type="entry name" value="Restrct_endonuc_type1_HsdR_N"/>
</dbReference>
<dbReference type="PANTHER" id="PTHR30195:SF15">
    <property type="entry name" value="TYPE I RESTRICTION ENZYME HINDI ENDONUCLEASE SUBUNIT"/>
    <property type="match status" value="1"/>
</dbReference>
<evidence type="ECO:0000259" key="12">
    <source>
        <dbReference type="PROSITE" id="PS51192"/>
    </source>
</evidence>
<dbReference type="InterPro" id="IPR051268">
    <property type="entry name" value="Type-I_R_enzyme_R_subunit"/>
</dbReference>
<dbReference type="CDD" id="cd22332">
    <property type="entry name" value="HsdR_N"/>
    <property type="match status" value="1"/>
</dbReference>
<proteinExistence type="inferred from homology"/>
<dbReference type="InterPro" id="IPR040980">
    <property type="entry name" value="SWI2_SNF2"/>
</dbReference>
<dbReference type="AlphaFoldDB" id="A0A839EEA4"/>
<dbReference type="Pfam" id="PF22679">
    <property type="entry name" value="T1R_D3-like"/>
    <property type="match status" value="1"/>
</dbReference>
<dbReference type="EMBL" id="JACGWX010000006">
    <property type="protein sequence ID" value="MBA8848742.1"/>
    <property type="molecule type" value="Genomic_DNA"/>
</dbReference>
<dbReference type="SUPFAM" id="SSF52540">
    <property type="entry name" value="P-loop containing nucleoside triphosphate hydrolases"/>
    <property type="match status" value="2"/>
</dbReference>
<keyword evidence="14" id="KW-1185">Reference proteome</keyword>
<dbReference type="NCBIfam" id="TIGR00348">
    <property type="entry name" value="hsdR"/>
    <property type="match status" value="1"/>
</dbReference>